<keyword evidence="2" id="KW-1185">Reference proteome</keyword>
<organism evidence="3">
    <name type="scientific">Anisakis simplex</name>
    <name type="common">Herring worm</name>
    <dbReference type="NCBI Taxonomy" id="6269"/>
    <lineage>
        <taxon>Eukaryota</taxon>
        <taxon>Metazoa</taxon>
        <taxon>Ecdysozoa</taxon>
        <taxon>Nematoda</taxon>
        <taxon>Chromadorea</taxon>
        <taxon>Rhabditida</taxon>
        <taxon>Spirurina</taxon>
        <taxon>Ascaridomorpha</taxon>
        <taxon>Ascaridoidea</taxon>
        <taxon>Anisakidae</taxon>
        <taxon>Anisakis</taxon>
        <taxon>Anisakis simplex complex</taxon>
    </lineage>
</organism>
<reference evidence="1 2" key="2">
    <citation type="submission" date="2018-11" db="EMBL/GenBank/DDBJ databases">
        <authorList>
            <consortium name="Pathogen Informatics"/>
        </authorList>
    </citation>
    <scope>NUCLEOTIDE SEQUENCE [LARGE SCALE GENOMIC DNA]</scope>
</reference>
<gene>
    <name evidence="1" type="ORF">ASIM_LOCUS2228</name>
</gene>
<name>A0A0M3J496_ANISI</name>
<evidence type="ECO:0000313" key="3">
    <source>
        <dbReference type="WBParaSite" id="ASIM_0000236401-mRNA-1"/>
    </source>
</evidence>
<sequence>MVEALQTINVWVGRGAQMSSDESPLNPTPPYVPSDPFSEEMKAVQERWHEIDINNSWEMLLLQSPPSIKALGELMVLSLTPSNRSSVCIGEGISLRAPRYHLGGAGYLQTLLAQAAQDIFRL</sequence>
<accession>A0A0M3J496</accession>
<evidence type="ECO:0000313" key="1">
    <source>
        <dbReference type="EMBL" id="VDK19757.1"/>
    </source>
</evidence>
<dbReference type="EMBL" id="UYRR01002890">
    <property type="protein sequence ID" value="VDK19757.1"/>
    <property type="molecule type" value="Genomic_DNA"/>
</dbReference>
<protein>
    <submittedName>
        <fullName evidence="3">Pecanex-like protein</fullName>
    </submittedName>
</protein>
<evidence type="ECO:0000313" key="2">
    <source>
        <dbReference type="Proteomes" id="UP000267096"/>
    </source>
</evidence>
<dbReference type="Proteomes" id="UP000267096">
    <property type="component" value="Unassembled WGS sequence"/>
</dbReference>
<reference evidence="3" key="1">
    <citation type="submission" date="2017-02" db="UniProtKB">
        <authorList>
            <consortium name="WormBaseParasite"/>
        </authorList>
    </citation>
    <scope>IDENTIFICATION</scope>
</reference>
<dbReference type="WBParaSite" id="ASIM_0000236401-mRNA-1">
    <property type="protein sequence ID" value="ASIM_0000236401-mRNA-1"/>
    <property type="gene ID" value="ASIM_0000236401"/>
</dbReference>
<proteinExistence type="predicted"/>
<dbReference type="AlphaFoldDB" id="A0A0M3J496"/>